<feature type="compositionally biased region" description="Acidic residues" evidence="1">
    <location>
        <begin position="1304"/>
        <end position="1317"/>
    </location>
</feature>
<keyword evidence="4" id="KW-1185">Reference proteome</keyword>
<evidence type="ECO:0000313" key="4">
    <source>
        <dbReference type="Proteomes" id="UP000323454"/>
    </source>
</evidence>
<reference evidence="3 4" key="1">
    <citation type="submission" date="2019-09" db="EMBL/GenBank/DDBJ databases">
        <title>Goodfellowia gen. nov., a new genus of the Pseudonocardineae related to Actinoalloteichus, containing Goodfellowia coeruleoviolacea gen. nov., comb. nov. gen. nov., comb. nov.</title>
        <authorList>
            <person name="Labeda D."/>
        </authorList>
    </citation>
    <scope>NUCLEOTIDE SEQUENCE [LARGE SCALE GENOMIC DNA]</scope>
    <source>
        <strain evidence="3 4">AN110305</strain>
    </source>
</reference>
<dbReference type="Pfam" id="PF13604">
    <property type="entry name" value="AAA_30"/>
    <property type="match status" value="1"/>
</dbReference>
<dbReference type="Proteomes" id="UP000323454">
    <property type="component" value="Unassembled WGS sequence"/>
</dbReference>
<evidence type="ECO:0000256" key="1">
    <source>
        <dbReference type="SAM" id="MobiDB-lite"/>
    </source>
</evidence>
<dbReference type="InterPro" id="IPR027417">
    <property type="entry name" value="P-loop_NTPase"/>
</dbReference>
<feature type="compositionally biased region" description="Acidic residues" evidence="1">
    <location>
        <begin position="1288"/>
        <end position="1297"/>
    </location>
</feature>
<gene>
    <name evidence="3" type="ORF">F0L68_41095</name>
</gene>
<protein>
    <submittedName>
        <fullName evidence="3">Relaxase domain-containing protein</fullName>
    </submittedName>
</protein>
<accession>A0A5B2W5J5</accession>
<dbReference type="SUPFAM" id="SSF55464">
    <property type="entry name" value="Origin of replication-binding domain, RBD-like"/>
    <property type="match status" value="1"/>
</dbReference>
<dbReference type="CDD" id="cd17933">
    <property type="entry name" value="DEXSc_RecD-like"/>
    <property type="match status" value="1"/>
</dbReference>
<reference evidence="3 4" key="2">
    <citation type="submission" date="2019-09" db="EMBL/GenBank/DDBJ databases">
        <authorList>
            <person name="Jin C."/>
        </authorList>
    </citation>
    <scope>NUCLEOTIDE SEQUENCE [LARGE SCALE GENOMIC DNA]</scope>
    <source>
        <strain evidence="3 4">AN110305</strain>
    </source>
</reference>
<comment type="caution">
    <text evidence="3">The sequence shown here is derived from an EMBL/GenBank/DDBJ whole genome shotgun (WGS) entry which is preliminary data.</text>
</comment>
<organism evidence="3 4">
    <name type="scientific">Solihabitans fulvus</name>
    <dbReference type="NCBI Taxonomy" id="1892852"/>
    <lineage>
        <taxon>Bacteria</taxon>
        <taxon>Bacillati</taxon>
        <taxon>Actinomycetota</taxon>
        <taxon>Actinomycetes</taxon>
        <taxon>Pseudonocardiales</taxon>
        <taxon>Pseudonocardiaceae</taxon>
        <taxon>Solihabitans</taxon>
    </lineage>
</organism>
<feature type="domain" description="TrwC relaxase" evidence="2">
    <location>
        <begin position="10"/>
        <end position="407"/>
    </location>
</feature>
<feature type="compositionally biased region" description="Acidic residues" evidence="1">
    <location>
        <begin position="1271"/>
        <end position="1280"/>
    </location>
</feature>
<dbReference type="EMBL" id="VUOB01000175">
    <property type="protein sequence ID" value="KAA2245902.1"/>
    <property type="molecule type" value="Genomic_DNA"/>
</dbReference>
<dbReference type="NCBIfam" id="NF041492">
    <property type="entry name" value="MobF"/>
    <property type="match status" value="1"/>
</dbReference>
<evidence type="ECO:0000313" key="3">
    <source>
        <dbReference type="EMBL" id="KAA2245902.1"/>
    </source>
</evidence>
<dbReference type="Gene3D" id="2.30.30.940">
    <property type="match status" value="1"/>
</dbReference>
<dbReference type="SUPFAM" id="SSF52540">
    <property type="entry name" value="P-loop containing nucleoside triphosphate hydrolases"/>
    <property type="match status" value="2"/>
</dbReference>
<proteinExistence type="predicted"/>
<name>A0A5B2W5J5_9PSEU</name>
<evidence type="ECO:0000259" key="2">
    <source>
        <dbReference type="Pfam" id="PF08751"/>
    </source>
</evidence>
<dbReference type="InterPro" id="IPR014862">
    <property type="entry name" value="TrwC"/>
</dbReference>
<dbReference type="Pfam" id="PF08751">
    <property type="entry name" value="TrwC"/>
    <property type="match status" value="1"/>
</dbReference>
<feature type="region of interest" description="Disordered" evidence="1">
    <location>
        <begin position="1258"/>
        <end position="1317"/>
    </location>
</feature>
<dbReference type="OrthoDB" id="4524286at2"/>
<sequence length="1317" mass="141913">MTMTCHPLHAGNGYEYLTRQVASADTTRSAHDSLTGYYTAQGNPPGQWAGSGRADLGMDGEVTEEHMLALFGECLRPDANEHIKARQAAGDTYEQARKAARLGRRFAVYGQDVPLVAAVEAAYRDFERDHARRPSVQERRDIKMAVARTLMAAAAGPDAPPPTREEVRKYLVDELGRARQPVAGYDLVFSPVKSVSLLWALGDQRVQQTVAEVHEAAWRAALAYGEREAAFTRIGAGGVAQVATSGFVAAAFLHRDSRAGDPDLHTHVAVANRVRAADGTWRTIDGQQLFKVAVSMSELYNALVEQGLTEQLGVAFVEVAKGAGKRSVREVAGMPAEWIRGFSRRRTQVEARYERLLAEYVREHGGSPPRTVQMRLAQQATLEQRPDKQQLRSLADQVRGWVATARRLRPGAPVQEVIDGCLHPGPDVAPAAVGDLAAVAAAVVDRVSQDRSTWTVYHVRAEAQRALRPVAFDTAGERQRAVETVVEYALGRESVRLDVELDAVPVLLQRESGEGVFHRHGSELFTSEAILAAESRLVADAHSRRGPVVSDRAREAAIDRFQARRRAEGTPIELNAGQRLLVEHFVSGGQALCVAIGPPGTGKSVAMGAVREAWESATGGRVVGLAPSAAAASVLGDQLGIRANTLHSLVVAHQSGVDIDLEPGDMVLVDEAGMAGTRTLDEVRAVAAEHGAVVRLVGDHRQLTAVEAGGALRLLFGQAGGVELTEVRRFRRPEEAGAVLLVRVGDPAAIGFYAANGRLHGGIRAAVLDRLYADWNSDLGAGHTSIMISDSTEVARELSARAQTERRAAGLVEHGGVGLHDGTVAGVGDRVVTRLNRRRLALFAGREYVKNGDLWEVEARYPDGRMRVRHGRHGGRVTLPAWYVAEWVELGYAATIHRAQGLTVDIARSFLSPSATREAALVALSRGVDGNHAYLDTEQALALDEPRTLPGDLFSRYRETREAADALAAILAREGAELSATEALRDALDSPWRMDPAVPQYQHALQVHRGPQAVAEAEGWVRQAVPRRAEEILVDPAWPALYAVLNEARDAGADPVALLSARARQRELGTAESVAKVLHHRVAAAMPTVGPGGDRPALLPGWVPTPPPEPGGQADGDRAELAVWLRRRAEQIADRVRTLGDRAAEQPPAWAAGLGPVSEDPVAREQWVARAGQVAAYRERWHVPDGDAVLLPAAGRGEQGRARAWVQAYLRTSAGGSTTAGVEPVGAGLVARTARLRDRLAEVRERLVERVGFTPAENVTSGTASAHDEPENVTEADINNEEWRVDGEADAAGDTDEAYLNALADDEPPDYDIEPEL</sequence>
<dbReference type="Gene3D" id="3.40.50.300">
    <property type="entry name" value="P-loop containing nucleotide triphosphate hydrolases"/>
    <property type="match status" value="2"/>
</dbReference>